<protein>
    <submittedName>
        <fullName evidence="1">Uncharacterized protein</fullName>
    </submittedName>
</protein>
<keyword evidence="2" id="KW-1185">Reference proteome</keyword>
<proteinExistence type="predicted"/>
<dbReference type="Proteomes" id="UP000015104">
    <property type="component" value="Unassembled WGS sequence"/>
</dbReference>
<accession>T1JR11</accession>
<sequence length="32" mass="3782">MESRNNHYLLFTFNFINNILGHEASDERNLGD</sequence>
<evidence type="ECO:0000313" key="2">
    <source>
        <dbReference type="Proteomes" id="UP000015104"/>
    </source>
</evidence>
<dbReference type="EnsemblMetazoa" id="tetur01g05210.1">
    <property type="protein sequence ID" value="tetur01g05210.1"/>
    <property type="gene ID" value="tetur01g05210"/>
</dbReference>
<name>T1JR11_TETUR</name>
<dbReference type="EMBL" id="CAEY01000442">
    <property type="status" value="NOT_ANNOTATED_CDS"/>
    <property type="molecule type" value="Genomic_DNA"/>
</dbReference>
<dbReference type="HOGENOM" id="CLU_3392770_0_0_1"/>
<evidence type="ECO:0000313" key="1">
    <source>
        <dbReference type="EnsemblMetazoa" id="tetur01g05210.1"/>
    </source>
</evidence>
<reference evidence="1" key="2">
    <citation type="submission" date="2015-06" db="UniProtKB">
        <authorList>
            <consortium name="EnsemblMetazoa"/>
        </authorList>
    </citation>
    <scope>IDENTIFICATION</scope>
</reference>
<reference evidence="2" key="1">
    <citation type="submission" date="2011-08" db="EMBL/GenBank/DDBJ databases">
        <authorList>
            <person name="Rombauts S."/>
        </authorList>
    </citation>
    <scope>NUCLEOTIDE SEQUENCE</scope>
    <source>
        <strain evidence="2">London</strain>
    </source>
</reference>
<organism evidence="1 2">
    <name type="scientific">Tetranychus urticae</name>
    <name type="common">Two-spotted spider mite</name>
    <dbReference type="NCBI Taxonomy" id="32264"/>
    <lineage>
        <taxon>Eukaryota</taxon>
        <taxon>Metazoa</taxon>
        <taxon>Ecdysozoa</taxon>
        <taxon>Arthropoda</taxon>
        <taxon>Chelicerata</taxon>
        <taxon>Arachnida</taxon>
        <taxon>Acari</taxon>
        <taxon>Acariformes</taxon>
        <taxon>Trombidiformes</taxon>
        <taxon>Prostigmata</taxon>
        <taxon>Eleutherengona</taxon>
        <taxon>Raphignathae</taxon>
        <taxon>Tetranychoidea</taxon>
        <taxon>Tetranychidae</taxon>
        <taxon>Tetranychus</taxon>
    </lineage>
</organism>
<dbReference type="AlphaFoldDB" id="T1JR11"/>